<gene>
    <name evidence="2" type="ORF">TL16_g05726</name>
</gene>
<keyword evidence="1" id="KW-1133">Transmembrane helix</keyword>
<organism evidence="2 3">
    <name type="scientific">Triparma laevis f. inornata</name>
    <dbReference type="NCBI Taxonomy" id="1714386"/>
    <lineage>
        <taxon>Eukaryota</taxon>
        <taxon>Sar</taxon>
        <taxon>Stramenopiles</taxon>
        <taxon>Ochrophyta</taxon>
        <taxon>Bolidophyceae</taxon>
        <taxon>Parmales</taxon>
        <taxon>Triparmaceae</taxon>
        <taxon>Triparma</taxon>
    </lineage>
</organism>
<dbReference type="EMBL" id="BLQM01000168">
    <property type="protein sequence ID" value="GMH71713.1"/>
    <property type="molecule type" value="Genomic_DNA"/>
</dbReference>
<keyword evidence="1" id="KW-0472">Membrane</keyword>
<feature type="transmembrane region" description="Helical" evidence="1">
    <location>
        <begin position="210"/>
        <end position="234"/>
    </location>
</feature>
<sequence>MNDFSGTIPSSISTWPIFSNPNTNTSILFGNLWACPIPNIVRDHSNEDLGHAYSCGGSEFVTPAILASAAGALFVVAASFTRKCESVISLIGTYTRGRHEILSDASNIVNVGHACYKLIFAALLASIGLSITYWNADSNFKNQPKLLKLSISLKTATNGLVIPLLCITTFLLLYFINWGWNLRFEGHDNINIISKEVSTEKKKGRSWRGFLKLFGIFAYTMFLVVAFDFIYVFFIATNPTISPSNQLLVNTFLSQFSSQFAERAVGR</sequence>
<feature type="transmembrane region" description="Helical" evidence="1">
    <location>
        <begin position="60"/>
        <end position="80"/>
    </location>
</feature>
<evidence type="ECO:0000313" key="3">
    <source>
        <dbReference type="Proteomes" id="UP001162640"/>
    </source>
</evidence>
<evidence type="ECO:0000313" key="2">
    <source>
        <dbReference type="EMBL" id="GMH71713.1"/>
    </source>
</evidence>
<accession>A0A9W7ECX6</accession>
<proteinExistence type="predicted"/>
<dbReference type="Proteomes" id="UP001162640">
    <property type="component" value="Unassembled WGS sequence"/>
</dbReference>
<comment type="caution">
    <text evidence="2">The sequence shown here is derived from an EMBL/GenBank/DDBJ whole genome shotgun (WGS) entry which is preliminary data.</text>
</comment>
<feature type="transmembrane region" description="Helical" evidence="1">
    <location>
        <begin position="118"/>
        <end position="136"/>
    </location>
</feature>
<feature type="transmembrane region" description="Helical" evidence="1">
    <location>
        <begin position="156"/>
        <end position="176"/>
    </location>
</feature>
<protein>
    <submittedName>
        <fullName evidence="2">Uncharacterized protein</fullName>
    </submittedName>
</protein>
<keyword evidence="1" id="KW-0812">Transmembrane</keyword>
<name>A0A9W7ECX6_9STRA</name>
<reference evidence="3" key="1">
    <citation type="journal article" date="2023" name="Commun. Biol.">
        <title>Genome analysis of Parmales, the sister group of diatoms, reveals the evolutionary specialization of diatoms from phago-mixotrophs to photoautotrophs.</title>
        <authorList>
            <person name="Ban H."/>
            <person name="Sato S."/>
            <person name="Yoshikawa S."/>
            <person name="Yamada K."/>
            <person name="Nakamura Y."/>
            <person name="Ichinomiya M."/>
            <person name="Sato N."/>
            <person name="Blanc-Mathieu R."/>
            <person name="Endo H."/>
            <person name="Kuwata A."/>
            <person name="Ogata H."/>
        </authorList>
    </citation>
    <scope>NUCLEOTIDE SEQUENCE [LARGE SCALE GENOMIC DNA]</scope>
</reference>
<evidence type="ECO:0000256" key="1">
    <source>
        <dbReference type="SAM" id="Phobius"/>
    </source>
</evidence>
<dbReference type="AlphaFoldDB" id="A0A9W7ECX6"/>